<organism evidence="1 2">
    <name type="scientific">Naganishia onofrii</name>
    <dbReference type="NCBI Taxonomy" id="1851511"/>
    <lineage>
        <taxon>Eukaryota</taxon>
        <taxon>Fungi</taxon>
        <taxon>Dikarya</taxon>
        <taxon>Basidiomycota</taxon>
        <taxon>Agaricomycotina</taxon>
        <taxon>Tremellomycetes</taxon>
        <taxon>Filobasidiales</taxon>
        <taxon>Filobasidiaceae</taxon>
        <taxon>Naganishia</taxon>
    </lineage>
</organism>
<reference evidence="1" key="1">
    <citation type="submission" date="2023-04" db="EMBL/GenBank/DDBJ databases">
        <title>Draft Genome sequencing of Naganishia species isolated from polar environments using Oxford Nanopore Technology.</title>
        <authorList>
            <person name="Leo P."/>
            <person name="Venkateswaran K."/>
        </authorList>
    </citation>
    <scope>NUCLEOTIDE SEQUENCE</scope>
    <source>
        <strain evidence="1">DBVPG 5303</strain>
    </source>
</reference>
<evidence type="ECO:0000313" key="1">
    <source>
        <dbReference type="EMBL" id="KAJ9119890.1"/>
    </source>
</evidence>
<gene>
    <name evidence="1" type="ORF">QFC24_005604</name>
</gene>
<name>A0ACC2X754_9TREE</name>
<dbReference type="Proteomes" id="UP001234202">
    <property type="component" value="Unassembled WGS sequence"/>
</dbReference>
<accession>A0ACC2X754</accession>
<keyword evidence="2" id="KW-1185">Reference proteome</keyword>
<protein>
    <submittedName>
        <fullName evidence="1">Uncharacterized protein</fullName>
    </submittedName>
</protein>
<comment type="caution">
    <text evidence="1">The sequence shown here is derived from an EMBL/GenBank/DDBJ whole genome shotgun (WGS) entry which is preliminary data.</text>
</comment>
<dbReference type="EMBL" id="JASBWV010000023">
    <property type="protein sequence ID" value="KAJ9119890.1"/>
    <property type="molecule type" value="Genomic_DNA"/>
</dbReference>
<proteinExistence type="predicted"/>
<sequence>MSWIWRNKLDFHGKHCYVTGGSSGLGLALSEYLARQGAHVTIVARDTKKLVEAQAQIKASSPLLLSYSYLTSQATSSEAYQDAIKQQNGQVPDNVFLCAGHAKPGFFVEADEKDLRSGLDGTYWVSAWTAQIAAKSMISAGTKGGRIVFVGSFLALTTFVGYAGYAPGKYALKGKSFRNASPDYRRGLIVVSTFLFRPGGYSAFRIPTIRYQRASVSSRRNLVPELRSRESYQAGYHEED</sequence>
<evidence type="ECO:0000313" key="2">
    <source>
        <dbReference type="Proteomes" id="UP001234202"/>
    </source>
</evidence>